<evidence type="ECO:0000256" key="4">
    <source>
        <dbReference type="ARBA" id="ARBA00023172"/>
    </source>
</evidence>
<reference evidence="6 7" key="1">
    <citation type="journal article" date="2015" name="Genome Announc.">
        <title>Expanding the biotechnology potential of lactobacilli through comparative genomics of 213 strains and associated genera.</title>
        <authorList>
            <person name="Sun Z."/>
            <person name="Harris H.M."/>
            <person name="McCann A."/>
            <person name="Guo C."/>
            <person name="Argimon S."/>
            <person name="Zhang W."/>
            <person name="Yang X."/>
            <person name="Jeffery I.B."/>
            <person name="Cooney J.C."/>
            <person name="Kagawa T.F."/>
            <person name="Liu W."/>
            <person name="Song Y."/>
            <person name="Salvetti E."/>
            <person name="Wrobel A."/>
            <person name="Rasinkangas P."/>
            <person name="Parkhill J."/>
            <person name="Rea M.C."/>
            <person name="O'Sullivan O."/>
            <person name="Ritari J."/>
            <person name="Douillard F.P."/>
            <person name="Paul Ross R."/>
            <person name="Yang R."/>
            <person name="Briner A.E."/>
            <person name="Felis G.E."/>
            <person name="de Vos W.M."/>
            <person name="Barrangou R."/>
            <person name="Klaenhammer T.R."/>
            <person name="Caufield P.W."/>
            <person name="Cui Y."/>
            <person name="Zhang H."/>
            <person name="O'Toole P.W."/>
        </authorList>
    </citation>
    <scope>NUCLEOTIDE SEQUENCE [LARGE SCALE GENOMIC DNA]</scope>
    <source>
        <strain evidence="6 7">DSM 15638</strain>
    </source>
</reference>
<dbReference type="Pfam" id="PF14659">
    <property type="entry name" value="Phage_int_SAM_3"/>
    <property type="match status" value="1"/>
</dbReference>
<protein>
    <submittedName>
        <fullName evidence="6">Integrase</fullName>
    </submittedName>
</protein>
<dbReference type="InterPro" id="IPR050808">
    <property type="entry name" value="Phage_Integrase"/>
</dbReference>
<comment type="caution">
    <text evidence="6">The sequence shown here is derived from an EMBL/GenBank/DDBJ whole genome shotgun (WGS) entry which is preliminary data.</text>
</comment>
<keyword evidence="7" id="KW-1185">Reference proteome</keyword>
<dbReference type="GO" id="GO:0003677">
    <property type="term" value="F:DNA binding"/>
    <property type="evidence" value="ECO:0007669"/>
    <property type="project" value="UniProtKB-KW"/>
</dbReference>
<proteinExistence type="inferred from homology"/>
<dbReference type="CDD" id="cd01189">
    <property type="entry name" value="INT_ICEBs1_C_like"/>
    <property type="match status" value="1"/>
</dbReference>
<dbReference type="InterPro" id="IPR011010">
    <property type="entry name" value="DNA_brk_join_enz"/>
</dbReference>
<dbReference type="InterPro" id="IPR028259">
    <property type="entry name" value="AP2-like_int_N"/>
</dbReference>
<accession>A0A0R1HL44</accession>
<keyword evidence="2" id="KW-0229">DNA integration</keyword>
<name>A0A0R1HL44_9LACO</name>
<organism evidence="6 7">
    <name type="scientific">Dellaglioa algida DSM 15638</name>
    <dbReference type="NCBI Taxonomy" id="1423719"/>
    <lineage>
        <taxon>Bacteria</taxon>
        <taxon>Bacillati</taxon>
        <taxon>Bacillota</taxon>
        <taxon>Bacilli</taxon>
        <taxon>Lactobacillales</taxon>
        <taxon>Lactobacillaceae</taxon>
        <taxon>Dellaglioa</taxon>
    </lineage>
</organism>
<evidence type="ECO:0000256" key="3">
    <source>
        <dbReference type="ARBA" id="ARBA00023125"/>
    </source>
</evidence>
<dbReference type="PANTHER" id="PTHR30629">
    <property type="entry name" value="PROPHAGE INTEGRASE"/>
    <property type="match status" value="1"/>
</dbReference>
<dbReference type="Proteomes" id="UP000051450">
    <property type="component" value="Unassembled WGS sequence"/>
</dbReference>
<dbReference type="AlphaFoldDB" id="A0A0R1HL44"/>
<keyword evidence="3" id="KW-0238">DNA-binding</keyword>
<gene>
    <name evidence="6" type="ORF">FC66_GL000510</name>
</gene>
<dbReference type="InterPro" id="IPR010998">
    <property type="entry name" value="Integrase_recombinase_N"/>
</dbReference>
<evidence type="ECO:0000313" key="7">
    <source>
        <dbReference type="Proteomes" id="UP000051450"/>
    </source>
</evidence>
<dbReference type="SUPFAM" id="SSF56349">
    <property type="entry name" value="DNA breaking-rejoining enzymes"/>
    <property type="match status" value="1"/>
</dbReference>
<evidence type="ECO:0000256" key="2">
    <source>
        <dbReference type="ARBA" id="ARBA00022908"/>
    </source>
</evidence>
<dbReference type="GO" id="GO:0015074">
    <property type="term" value="P:DNA integration"/>
    <property type="evidence" value="ECO:0007669"/>
    <property type="project" value="UniProtKB-KW"/>
</dbReference>
<dbReference type="InterPro" id="IPR013762">
    <property type="entry name" value="Integrase-like_cat_sf"/>
</dbReference>
<dbReference type="PATRIC" id="fig|1423719.4.peg.516"/>
<dbReference type="Pfam" id="PF00589">
    <property type="entry name" value="Phage_integrase"/>
    <property type="match status" value="1"/>
</dbReference>
<dbReference type="PROSITE" id="PS51898">
    <property type="entry name" value="TYR_RECOMBINASE"/>
    <property type="match status" value="1"/>
</dbReference>
<dbReference type="STRING" id="1423719.FC66_GL000510"/>
<dbReference type="GO" id="GO:0006310">
    <property type="term" value="P:DNA recombination"/>
    <property type="evidence" value="ECO:0007669"/>
    <property type="project" value="UniProtKB-KW"/>
</dbReference>
<dbReference type="EMBL" id="AZDI01000015">
    <property type="protein sequence ID" value="KRK45107.1"/>
    <property type="molecule type" value="Genomic_DNA"/>
</dbReference>
<evidence type="ECO:0000313" key="6">
    <source>
        <dbReference type="EMBL" id="KRK45107.1"/>
    </source>
</evidence>
<evidence type="ECO:0000259" key="5">
    <source>
        <dbReference type="PROSITE" id="PS51898"/>
    </source>
</evidence>
<dbReference type="InterPro" id="IPR002104">
    <property type="entry name" value="Integrase_catalytic"/>
</dbReference>
<dbReference type="Gene3D" id="1.10.150.130">
    <property type="match status" value="1"/>
</dbReference>
<comment type="similarity">
    <text evidence="1">Belongs to the 'phage' integrase family.</text>
</comment>
<sequence length="412" mass="47873">MSNLFEYKKNYAIKEYTTKKGITKYMFQIYIGINPETSKKSTTTRRGFKTPALANAEYRKIEASVRNDSFVFSTAYSSPSQLTFNDVYLRWFTESYRNTVQSSTIYKTKQMFDVHILPAIGNMKINAITSDVLQPVVNSWANKYTKLNILSRYAKRVFDFAFTLKLIIENPFDHIMFPKRQVTNLVKDQSNNFFSSLELEKFTRYLLNNSNKDNTGSIDFTHATFLLVLAYTGMRKGELLALEWNDINFDDSTIDIKRTLAMVEGGKLAVQPPKWLSYRIIDLNNLILNLLKTYHEYSSESILVFPNDKNTWRNLSKPNTWIKSVINQGISDFNATYIQTNDDYYKIFVHQITPHGLRHTHATWLFEKDSTITPKSVQERLGHKNISVTLDIYTHVTSNQKEKLKSALDIDF</sequence>
<dbReference type="Gene3D" id="1.10.443.10">
    <property type="entry name" value="Intergrase catalytic core"/>
    <property type="match status" value="1"/>
</dbReference>
<keyword evidence="4" id="KW-0233">DNA recombination</keyword>
<dbReference type="InterPro" id="IPR004107">
    <property type="entry name" value="Integrase_SAM-like_N"/>
</dbReference>
<dbReference type="PANTHER" id="PTHR30629:SF2">
    <property type="entry name" value="PROPHAGE INTEGRASE INTS-RELATED"/>
    <property type="match status" value="1"/>
</dbReference>
<evidence type="ECO:0000256" key="1">
    <source>
        <dbReference type="ARBA" id="ARBA00008857"/>
    </source>
</evidence>
<dbReference type="Pfam" id="PF14657">
    <property type="entry name" value="Arm-DNA-bind_4"/>
    <property type="match status" value="1"/>
</dbReference>
<feature type="domain" description="Tyr recombinase" evidence="5">
    <location>
        <begin position="189"/>
        <end position="409"/>
    </location>
</feature>